<dbReference type="InterPro" id="IPR036397">
    <property type="entry name" value="RNaseH_sf"/>
</dbReference>
<dbReference type="Gene3D" id="3.30.420.10">
    <property type="entry name" value="Ribonuclease H-like superfamily/Ribonuclease H"/>
    <property type="match status" value="1"/>
</dbReference>
<dbReference type="PANTHER" id="PTHR35004:SF8">
    <property type="entry name" value="TRANSPOSASE RV3428C-RELATED"/>
    <property type="match status" value="1"/>
</dbReference>
<organism evidence="3">
    <name type="scientific">uncultured prokaryote</name>
    <dbReference type="NCBI Taxonomy" id="198431"/>
    <lineage>
        <taxon>unclassified sequences</taxon>
        <taxon>environmental samples</taxon>
    </lineage>
</organism>
<dbReference type="InterPro" id="IPR012337">
    <property type="entry name" value="RNaseH-like_sf"/>
</dbReference>
<sequence>MYNNNRLSLQKNFKICIDMAQSNVNMSKLKRSFQMLAAKIPQRTICEQLHMGRGVLNRYKTLADSQGLSYGVIGRMSDGEIESFLQLSKPTAVPSSQRQVLDGLLPEYVSDLSHNRYLTIQALHESYKKEHPDGYGYTQFKKSIREYQYSHNLSFHNTYIPGEEMQIDFAGDALWLTDPKTGKLTKVVVLVCILPYSGLGFAKAMYNASMENFFGGISDAFSYFGGTTRIAKSDNMKQWVKKYDRYEPAFNDAAVEWAAYYDTSLQTCRVRTPRDKGPVEGLVQKTYNAVYALLHDEVFYNLLSMNTRIYELMDGFNEKPSRTTGRSRRDIFEAEEQPTLGKLPMTPYRFRYRKEVKLSGTYHVMVDKHNYSVPYQYVGQKVSVLWDLDTVEVYSGSSRIAIHQRRQGPGYSTLDEHMPDKHLAYKHGQGYNAAYFLEEAALVGCNTTAAVQSILNRTKHIEQSYKSCQGVLSLKRKYGKERLEKACKRLAGCSSITYTTIRNVLEKNLDQVDGEETVSNVPQNDYVRGAEAFMNI</sequence>
<dbReference type="GO" id="GO:0015074">
    <property type="term" value="P:DNA integration"/>
    <property type="evidence" value="ECO:0007669"/>
    <property type="project" value="InterPro"/>
</dbReference>
<dbReference type="PROSITE" id="PS50994">
    <property type="entry name" value="INTEGRASE"/>
    <property type="match status" value="1"/>
</dbReference>
<reference evidence="3" key="1">
    <citation type="submission" date="2015-06" db="EMBL/GenBank/DDBJ databases">
        <authorList>
            <person name="Joergensen T."/>
        </authorList>
    </citation>
    <scope>NUCLEOTIDE SEQUENCE</scope>
    <source>
        <strain evidence="3">RGRH0422</strain>
    </source>
</reference>
<dbReference type="InterPro" id="IPR001584">
    <property type="entry name" value="Integrase_cat-core"/>
</dbReference>
<protein>
    <recommendedName>
        <fullName evidence="2">Integrase catalytic domain-containing protein</fullName>
    </recommendedName>
</protein>
<dbReference type="AlphaFoldDB" id="A0A0H5PZF8"/>
<accession>A0A0H5PZF8</accession>
<dbReference type="SUPFAM" id="SSF53098">
    <property type="entry name" value="Ribonuclease H-like"/>
    <property type="match status" value="1"/>
</dbReference>
<dbReference type="Pfam" id="PF22483">
    <property type="entry name" value="Mu-transpos_C_2"/>
    <property type="match status" value="1"/>
</dbReference>
<dbReference type="NCBIfam" id="NF033546">
    <property type="entry name" value="transpos_IS21"/>
    <property type="match status" value="1"/>
</dbReference>
<dbReference type="GO" id="GO:0003676">
    <property type="term" value="F:nucleic acid binding"/>
    <property type="evidence" value="ECO:0007669"/>
    <property type="project" value="InterPro"/>
</dbReference>
<feature type="domain" description="Integrase catalytic" evidence="2">
    <location>
        <begin position="157"/>
        <end position="336"/>
    </location>
</feature>
<evidence type="ECO:0000313" key="3">
    <source>
        <dbReference type="EMBL" id="CRY94978.1"/>
    </source>
</evidence>
<evidence type="ECO:0000256" key="1">
    <source>
        <dbReference type="ARBA" id="ARBA00009277"/>
    </source>
</evidence>
<proteinExistence type="inferred from homology"/>
<name>A0A0H5PZF8_9ZZZZ</name>
<evidence type="ECO:0000259" key="2">
    <source>
        <dbReference type="PROSITE" id="PS50994"/>
    </source>
</evidence>
<reference evidence="3" key="2">
    <citation type="submission" date="2015-07" db="EMBL/GenBank/DDBJ databases">
        <title>Plasmids, circular viruses and viroids from rat gut.</title>
        <authorList>
            <person name="Jorgensen T.J."/>
            <person name="Hansen M.A."/>
            <person name="Xu Z."/>
            <person name="Tabak M.A."/>
            <person name="Sorensen S.J."/>
            <person name="Hansen L.H."/>
        </authorList>
    </citation>
    <scope>NUCLEOTIDE SEQUENCE</scope>
    <source>
        <strain evidence="3">RGRH0422</strain>
    </source>
</reference>
<dbReference type="InterPro" id="IPR054353">
    <property type="entry name" value="IstA-like_C"/>
</dbReference>
<comment type="similarity">
    <text evidence="1">Belongs to the transposase IS21/IS408/IS1162 family.</text>
</comment>
<dbReference type="PANTHER" id="PTHR35004">
    <property type="entry name" value="TRANSPOSASE RV3428C-RELATED"/>
    <property type="match status" value="1"/>
</dbReference>
<dbReference type="EMBL" id="LN853068">
    <property type="protein sequence ID" value="CRY94978.1"/>
    <property type="molecule type" value="Genomic_DNA"/>
</dbReference>